<keyword evidence="1" id="KW-0813">Transport</keyword>
<keyword evidence="2 5" id="KW-0349">Heme</keyword>
<evidence type="ECO:0000256" key="2">
    <source>
        <dbReference type="ARBA" id="ARBA00022617"/>
    </source>
</evidence>
<dbReference type="EMBL" id="JTCM02000003">
    <property type="protein sequence ID" value="NEU71516.1"/>
    <property type="molecule type" value="Genomic_DNA"/>
</dbReference>
<proteinExistence type="predicted"/>
<dbReference type="InterPro" id="IPR001486">
    <property type="entry name" value="Hemoglobin_trunc"/>
</dbReference>
<dbReference type="GO" id="GO:0020037">
    <property type="term" value="F:heme binding"/>
    <property type="evidence" value="ECO:0007669"/>
    <property type="project" value="InterPro"/>
</dbReference>
<dbReference type="Proteomes" id="UP000031549">
    <property type="component" value="Unassembled WGS sequence"/>
</dbReference>
<dbReference type="RefSeq" id="WP_039738907.1">
    <property type="nucleotide sequence ID" value="NZ_JTCM02000003.1"/>
</dbReference>
<reference evidence="6 7" key="1">
    <citation type="journal article" date="2015" name="Genome Announc.">
        <title>Draft Genome Sequence of Cyanobacterium Hassallia byssoidea Strain VB512170, Isolated from Monuments in India.</title>
        <authorList>
            <person name="Singh D."/>
            <person name="Chandrababunaidu M.M."/>
            <person name="Panda A."/>
            <person name="Sen D."/>
            <person name="Bhattacharyya S."/>
            <person name="Adhikary S.P."/>
            <person name="Tripathy S."/>
        </authorList>
    </citation>
    <scope>NUCLEOTIDE SEQUENCE [LARGE SCALE GENOMIC DNA]</scope>
    <source>
        <strain evidence="6 7">VB512170</strain>
    </source>
</reference>
<name>A0A846H1T2_9CYAN</name>
<dbReference type="Pfam" id="PF01152">
    <property type="entry name" value="Bac_globin"/>
    <property type="match status" value="1"/>
</dbReference>
<evidence type="ECO:0000313" key="6">
    <source>
        <dbReference type="EMBL" id="NEU71516.1"/>
    </source>
</evidence>
<dbReference type="SUPFAM" id="SSF46458">
    <property type="entry name" value="Globin-like"/>
    <property type="match status" value="1"/>
</dbReference>
<dbReference type="GO" id="GO:0046872">
    <property type="term" value="F:metal ion binding"/>
    <property type="evidence" value="ECO:0007669"/>
    <property type="project" value="UniProtKB-KW"/>
</dbReference>
<accession>A0A846H1T2</accession>
<dbReference type="AlphaFoldDB" id="A0A846H1T2"/>
<protein>
    <submittedName>
        <fullName evidence="6">Group 1 truncated hemoglobin</fullName>
    </submittedName>
</protein>
<evidence type="ECO:0000256" key="3">
    <source>
        <dbReference type="ARBA" id="ARBA00022723"/>
    </source>
</evidence>
<dbReference type="Gene3D" id="1.10.490.10">
    <property type="entry name" value="Globins"/>
    <property type="match status" value="1"/>
</dbReference>
<sequence>MKIQSLFTKAFALTLVCISVMVLTIFRLTPSLAVSTTTTPTAQLSATPVIIAQYDLDSGRSGGRSLYKRLGEYDGISAVIDDTAQYVFNDPLIGKYFIGLSTNSKQRLGELLKAQFCQAAGGPCVYTGRPMKLSHSGIGGGLTNEEFNAFVNDIAQALDKNGVKTKAKNEVLAFAESLRGEIVER</sequence>
<organism evidence="6 7">
    <name type="scientific">Hassallia byssoidea VB512170</name>
    <dbReference type="NCBI Taxonomy" id="1304833"/>
    <lineage>
        <taxon>Bacteria</taxon>
        <taxon>Bacillati</taxon>
        <taxon>Cyanobacteriota</taxon>
        <taxon>Cyanophyceae</taxon>
        <taxon>Nostocales</taxon>
        <taxon>Tolypothrichaceae</taxon>
        <taxon>Hassallia</taxon>
    </lineage>
</organism>
<dbReference type="GO" id="GO:0019825">
    <property type="term" value="F:oxygen binding"/>
    <property type="evidence" value="ECO:0007669"/>
    <property type="project" value="InterPro"/>
</dbReference>
<evidence type="ECO:0000256" key="5">
    <source>
        <dbReference type="PIRSR" id="PIRSR601486-1"/>
    </source>
</evidence>
<gene>
    <name evidence="6" type="ORF">PI95_002700</name>
</gene>
<feature type="binding site" description="distal binding residue" evidence="5">
    <location>
        <position position="135"/>
    </location>
    <ligand>
        <name>heme</name>
        <dbReference type="ChEBI" id="CHEBI:30413"/>
    </ligand>
    <ligandPart>
        <name>Fe</name>
        <dbReference type="ChEBI" id="CHEBI:18248"/>
    </ligandPart>
</feature>
<evidence type="ECO:0000313" key="7">
    <source>
        <dbReference type="Proteomes" id="UP000031549"/>
    </source>
</evidence>
<dbReference type="InterPro" id="IPR012292">
    <property type="entry name" value="Globin/Proto"/>
</dbReference>
<keyword evidence="4 5" id="KW-0408">Iron</keyword>
<keyword evidence="3 5" id="KW-0479">Metal-binding</keyword>
<dbReference type="CDD" id="cd00454">
    <property type="entry name" value="TrHb1_N"/>
    <property type="match status" value="1"/>
</dbReference>
<evidence type="ECO:0000256" key="4">
    <source>
        <dbReference type="ARBA" id="ARBA00023004"/>
    </source>
</evidence>
<comment type="caution">
    <text evidence="6">The sequence shown here is derived from an EMBL/GenBank/DDBJ whole genome shotgun (WGS) entry which is preliminary data.</text>
</comment>
<dbReference type="InterPro" id="IPR009050">
    <property type="entry name" value="Globin-like_sf"/>
</dbReference>
<evidence type="ECO:0000256" key="1">
    <source>
        <dbReference type="ARBA" id="ARBA00022448"/>
    </source>
</evidence>
<keyword evidence="7" id="KW-1185">Reference proteome</keyword>